<keyword evidence="1" id="KW-0812">Transmembrane</keyword>
<proteinExistence type="predicted"/>
<name>N8YFG9_ACIGI</name>
<feature type="domain" description="G" evidence="2">
    <location>
        <begin position="30"/>
        <end position="139"/>
    </location>
</feature>
<dbReference type="GO" id="GO:0005737">
    <property type="term" value="C:cytoplasm"/>
    <property type="evidence" value="ECO:0007669"/>
    <property type="project" value="TreeGrafter"/>
</dbReference>
<evidence type="ECO:0000259" key="2">
    <source>
        <dbReference type="Pfam" id="PF01926"/>
    </source>
</evidence>
<feature type="transmembrane region" description="Helical" evidence="1">
    <location>
        <begin position="272"/>
        <end position="292"/>
    </location>
</feature>
<dbReference type="GO" id="GO:0030488">
    <property type="term" value="P:tRNA methylation"/>
    <property type="evidence" value="ECO:0007669"/>
    <property type="project" value="TreeGrafter"/>
</dbReference>
<dbReference type="EMBL" id="APPJ01000009">
    <property type="protein sequence ID" value="ENV18005.1"/>
    <property type="molecule type" value="Genomic_DNA"/>
</dbReference>
<dbReference type="Proteomes" id="UP000013148">
    <property type="component" value="Unassembled WGS sequence"/>
</dbReference>
<feature type="transmembrane region" description="Helical" evidence="1">
    <location>
        <begin position="298"/>
        <end position="322"/>
    </location>
</feature>
<dbReference type="PANTHER" id="PTHR42714:SF2">
    <property type="entry name" value="TRNA MODIFICATION GTPASE GTPBP3, MITOCHONDRIAL"/>
    <property type="match status" value="1"/>
</dbReference>
<comment type="caution">
    <text evidence="3">The sequence shown here is derived from an EMBL/GenBank/DDBJ whole genome shotgun (WGS) entry which is preliminary data.</text>
</comment>
<sequence>MNEANQKKFEKDLNDFLESEYPDFTQKVCMAVVGKVSAGKSSFINALLQRERNEQVCKVGAISGVTTNVKYIPFEDDVFIVDCPGLNDVKKENSEVTQDFLNNIDIGIFVVTGSADESQKENFELLKKHTKHTIVVLNKFDEFEKLNKVGQEKVIDQWKKVLEVNEIFPTITEGYDPDYNEDLPLNLKGIEEVRDQVIKFLKEKKKDIIFIKTLKDKRKYVIGIAITAVLSAVGAAQLPAGGAIIAGIQAVAIGSLAYIYTGEAISKQSALALLPTFAAESIGSTLYVWAASLIPTGVINATAGVVAGGITLAMLGAVIAVFEAGNSLDDKSALAKIFKEIRKTEISLNDLKNSRALQQLLLKILFKH</sequence>
<protein>
    <recommendedName>
        <fullName evidence="2">G domain-containing protein</fullName>
    </recommendedName>
</protein>
<evidence type="ECO:0000313" key="4">
    <source>
        <dbReference type="Proteomes" id="UP000013148"/>
    </source>
</evidence>
<dbReference type="PANTHER" id="PTHR42714">
    <property type="entry name" value="TRNA MODIFICATION GTPASE GTPBP3"/>
    <property type="match status" value="1"/>
</dbReference>
<feature type="transmembrane region" description="Helical" evidence="1">
    <location>
        <begin position="220"/>
        <end position="237"/>
    </location>
</feature>
<dbReference type="AlphaFoldDB" id="N8YFG9"/>
<dbReference type="InterPro" id="IPR006073">
    <property type="entry name" value="GTP-bd"/>
</dbReference>
<keyword evidence="4" id="KW-1185">Reference proteome</keyword>
<evidence type="ECO:0000313" key="3">
    <source>
        <dbReference type="EMBL" id="ENV18005.1"/>
    </source>
</evidence>
<reference evidence="3 4" key="1">
    <citation type="submission" date="2013-02" db="EMBL/GenBank/DDBJ databases">
        <title>The Genome Sequence of Acinetobacter guillouiae NIPH 991.</title>
        <authorList>
            <consortium name="The Broad Institute Genome Sequencing Platform"/>
            <consortium name="The Broad Institute Genome Sequencing Center for Infectious Disease"/>
            <person name="Cerqueira G."/>
            <person name="Feldgarden M."/>
            <person name="Courvalin P."/>
            <person name="Perichon B."/>
            <person name="Grillot-Courvalin C."/>
            <person name="Clermont D."/>
            <person name="Rocha E."/>
            <person name="Yoon E.-J."/>
            <person name="Nemec A."/>
            <person name="Walker B."/>
            <person name="Young S.K."/>
            <person name="Zeng Q."/>
            <person name="Gargeya S."/>
            <person name="Fitzgerald M."/>
            <person name="Haas B."/>
            <person name="Abouelleil A."/>
            <person name="Alvarado L."/>
            <person name="Arachchi H.M."/>
            <person name="Berlin A.M."/>
            <person name="Chapman S.B."/>
            <person name="Dewar J."/>
            <person name="Goldberg J."/>
            <person name="Griggs A."/>
            <person name="Gujja S."/>
            <person name="Hansen M."/>
            <person name="Howarth C."/>
            <person name="Imamovic A."/>
            <person name="Larimer J."/>
            <person name="McCowan C."/>
            <person name="Murphy C."/>
            <person name="Neiman D."/>
            <person name="Pearson M."/>
            <person name="Priest M."/>
            <person name="Roberts A."/>
            <person name="Saif S."/>
            <person name="Shea T."/>
            <person name="Sisk P."/>
            <person name="Sykes S."/>
            <person name="Wortman J."/>
            <person name="Nusbaum C."/>
            <person name="Birren B."/>
        </authorList>
    </citation>
    <scope>NUCLEOTIDE SEQUENCE [LARGE SCALE GENOMIC DNA]</scope>
    <source>
        <strain evidence="3 4">NIPH 991</strain>
    </source>
</reference>
<accession>N8YFG9</accession>
<organism evidence="3 4">
    <name type="scientific">Acinetobacter guillouiae NIPH 991</name>
    <dbReference type="NCBI Taxonomy" id="1217656"/>
    <lineage>
        <taxon>Bacteria</taxon>
        <taxon>Pseudomonadati</taxon>
        <taxon>Pseudomonadota</taxon>
        <taxon>Gammaproteobacteria</taxon>
        <taxon>Moraxellales</taxon>
        <taxon>Moraxellaceae</taxon>
        <taxon>Acinetobacter</taxon>
    </lineage>
</organism>
<dbReference type="eggNOG" id="COG0699">
    <property type="taxonomic scope" value="Bacteria"/>
</dbReference>
<dbReference type="RefSeq" id="WP_004818719.1">
    <property type="nucleotide sequence ID" value="NZ_KB849456.1"/>
</dbReference>
<keyword evidence="1" id="KW-1133">Transmembrane helix</keyword>
<dbReference type="GO" id="GO:0005525">
    <property type="term" value="F:GTP binding"/>
    <property type="evidence" value="ECO:0007669"/>
    <property type="project" value="InterPro"/>
</dbReference>
<dbReference type="PATRIC" id="fig|1217656.3.peg.1290"/>
<evidence type="ECO:0000256" key="1">
    <source>
        <dbReference type="SAM" id="Phobius"/>
    </source>
</evidence>
<keyword evidence="1" id="KW-0472">Membrane</keyword>
<dbReference type="Gene3D" id="3.40.50.300">
    <property type="entry name" value="P-loop containing nucleotide triphosphate hydrolases"/>
    <property type="match status" value="1"/>
</dbReference>
<gene>
    <name evidence="3" type="ORF">F964_01321</name>
</gene>
<feature type="transmembrane region" description="Helical" evidence="1">
    <location>
        <begin position="243"/>
        <end position="260"/>
    </location>
</feature>
<dbReference type="Pfam" id="PF01926">
    <property type="entry name" value="MMR_HSR1"/>
    <property type="match status" value="1"/>
</dbReference>
<dbReference type="SUPFAM" id="SSF52540">
    <property type="entry name" value="P-loop containing nucleoside triphosphate hydrolases"/>
    <property type="match status" value="1"/>
</dbReference>
<dbReference type="HOGENOM" id="CLU_726894_0_0_6"/>
<dbReference type="InterPro" id="IPR027417">
    <property type="entry name" value="P-loop_NTPase"/>
</dbReference>
<dbReference type="GO" id="GO:0002098">
    <property type="term" value="P:tRNA wobble uridine modification"/>
    <property type="evidence" value="ECO:0007669"/>
    <property type="project" value="TreeGrafter"/>
</dbReference>